<dbReference type="AlphaFoldDB" id="A0A4D6KNY5"/>
<evidence type="ECO:0000256" key="2">
    <source>
        <dbReference type="ARBA" id="ARBA00022679"/>
    </source>
</evidence>
<protein>
    <recommendedName>
        <fullName evidence="4">Glycosyl transferase 64 domain-containing protein</fullName>
    </recommendedName>
</protein>
<dbReference type="PANTHER" id="PTHR48409:SF1">
    <property type="entry name" value="GLYCOSYLTRANSFERASE FAMILY PROTEIN 64 C3"/>
    <property type="match status" value="1"/>
</dbReference>
<dbReference type="InterPro" id="IPR053318">
    <property type="entry name" value="GT64"/>
</dbReference>
<dbReference type="GO" id="GO:0016757">
    <property type="term" value="F:glycosyltransferase activity"/>
    <property type="evidence" value="ECO:0007669"/>
    <property type="project" value="InterPro"/>
</dbReference>
<dbReference type="Pfam" id="PF09258">
    <property type="entry name" value="Glyco_transf_64"/>
    <property type="match status" value="1"/>
</dbReference>
<proteinExistence type="inferred from homology"/>
<evidence type="ECO:0000259" key="4">
    <source>
        <dbReference type="Pfam" id="PF09258"/>
    </source>
</evidence>
<keyword evidence="6" id="KW-1185">Reference proteome</keyword>
<dbReference type="EMBL" id="CP039345">
    <property type="protein sequence ID" value="QCD79388.1"/>
    <property type="molecule type" value="Genomic_DNA"/>
</dbReference>
<dbReference type="PANTHER" id="PTHR48409">
    <property type="entry name" value="GLYCOSYLTRANSFERASE FAMILY PROTEIN 64 C3"/>
    <property type="match status" value="1"/>
</dbReference>
<sequence>MNGFSESRIPLLRSLAVAYSLSPIVSSVLVLWGNPSTASTVLNQLARNLSLSPSSTPISLLPQPSASLNNRFLPRPSHISTDAVLICDDDVEVDSKSLEFAFRVWEKNPNRLVGLFTQSHDIDLNRREWVYTVHKVHASESPLPVPVYVRGWGWHGARAGDRGRGAEL</sequence>
<dbReference type="InterPro" id="IPR015338">
    <property type="entry name" value="GT64_dom"/>
</dbReference>
<dbReference type="Proteomes" id="UP000501690">
    <property type="component" value="Linkage Group LG1"/>
</dbReference>
<keyword evidence="2" id="KW-0808">Transferase</keyword>
<dbReference type="Gene3D" id="3.90.550.10">
    <property type="entry name" value="Spore Coat Polysaccharide Biosynthesis Protein SpsA, Chain A"/>
    <property type="match status" value="1"/>
</dbReference>
<organism evidence="5 6">
    <name type="scientific">Vigna unguiculata</name>
    <name type="common">Cowpea</name>
    <dbReference type="NCBI Taxonomy" id="3917"/>
    <lineage>
        <taxon>Eukaryota</taxon>
        <taxon>Viridiplantae</taxon>
        <taxon>Streptophyta</taxon>
        <taxon>Embryophyta</taxon>
        <taxon>Tracheophyta</taxon>
        <taxon>Spermatophyta</taxon>
        <taxon>Magnoliopsida</taxon>
        <taxon>eudicotyledons</taxon>
        <taxon>Gunneridae</taxon>
        <taxon>Pentapetalae</taxon>
        <taxon>rosids</taxon>
        <taxon>fabids</taxon>
        <taxon>Fabales</taxon>
        <taxon>Fabaceae</taxon>
        <taxon>Papilionoideae</taxon>
        <taxon>50 kb inversion clade</taxon>
        <taxon>NPAAA clade</taxon>
        <taxon>indigoferoid/millettioid clade</taxon>
        <taxon>Phaseoleae</taxon>
        <taxon>Vigna</taxon>
    </lineage>
</organism>
<feature type="domain" description="Glycosyl transferase 64" evidence="4">
    <location>
        <begin position="5"/>
        <end position="134"/>
    </location>
</feature>
<evidence type="ECO:0000256" key="1">
    <source>
        <dbReference type="ARBA" id="ARBA00008700"/>
    </source>
</evidence>
<dbReference type="InterPro" id="IPR029044">
    <property type="entry name" value="Nucleotide-diphossugar_trans"/>
</dbReference>
<keyword evidence="3" id="KW-1015">Disulfide bond</keyword>
<accession>A0A4D6KNY5</accession>
<evidence type="ECO:0000313" key="5">
    <source>
        <dbReference type="EMBL" id="QCD79388.1"/>
    </source>
</evidence>
<gene>
    <name evidence="5" type="ORF">DEO72_LG1g3027</name>
</gene>
<evidence type="ECO:0000256" key="3">
    <source>
        <dbReference type="ARBA" id="ARBA00023157"/>
    </source>
</evidence>
<evidence type="ECO:0000313" key="6">
    <source>
        <dbReference type="Proteomes" id="UP000501690"/>
    </source>
</evidence>
<dbReference type="GO" id="GO:0016020">
    <property type="term" value="C:membrane"/>
    <property type="evidence" value="ECO:0007669"/>
    <property type="project" value="InterPro"/>
</dbReference>
<comment type="similarity">
    <text evidence="1">Belongs to the glycosyltransferase 64 family.</text>
</comment>
<dbReference type="SUPFAM" id="SSF53448">
    <property type="entry name" value="Nucleotide-diphospho-sugar transferases"/>
    <property type="match status" value="1"/>
</dbReference>
<reference evidence="5 6" key="1">
    <citation type="submission" date="2019-04" db="EMBL/GenBank/DDBJ databases">
        <title>An improved genome assembly and genetic linkage map for asparagus bean, Vigna unguiculata ssp. sesquipedialis.</title>
        <authorList>
            <person name="Xia Q."/>
            <person name="Zhang R."/>
            <person name="Dong Y."/>
        </authorList>
    </citation>
    <scope>NUCLEOTIDE SEQUENCE [LARGE SCALE GENOMIC DNA]</scope>
    <source>
        <tissue evidence="5">Leaf</tissue>
    </source>
</reference>
<name>A0A4D6KNY5_VIGUN</name>